<gene>
    <name evidence="1" type="ORF">Ahy_B05g075976</name>
</gene>
<proteinExistence type="predicted"/>
<protein>
    <submittedName>
        <fullName evidence="1">Uncharacterized protein</fullName>
    </submittedName>
</protein>
<comment type="caution">
    <text evidence="1">The sequence shown here is derived from an EMBL/GenBank/DDBJ whole genome shotgun (WGS) entry which is preliminary data.</text>
</comment>
<reference evidence="1 2" key="1">
    <citation type="submission" date="2019-01" db="EMBL/GenBank/DDBJ databases">
        <title>Sequencing of cultivated peanut Arachis hypogaea provides insights into genome evolution and oil improvement.</title>
        <authorList>
            <person name="Chen X."/>
        </authorList>
    </citation>
    <scope>NUCLEOTIDE SEQUENCE [LARGE SCALE GENOMIC DNA]</scope>
    <source>
        <strain evidence="2">cv. Fuhuasheng</strain>
        <tissue evidence="1">Leaves</tissue>
    </source>
</reference>
<evidence type="ECO:0000313" key="2">
    <source>
        <dbReference type="Proteomes" id="UP000289738"/>
    </source>
</evidence>
<dbReference type="AlphaFoldDB" id="A0A444Z2A8"/>
<dbReference type="Proteomes" id="UP000289738">
    <property type="component" value="Chromosome B05"/>
</dbReference>
<name>A0A444Z2A8_ARAHY</name>
<dbReference type="EMBL" id="SDMP01000015">
    <property type="protein sequence ID" value="RYR08333.1"/>
    <property type="molecule type" value="Genomic_DNA"/>
</dbReference>
<organism evidence="1 2">
    <name type="scientific">Arachis hypogaea</name>
    <name type="common">Peanut</name>
    <dbReference type="NCBI Taxonomy" id="3818"/>
    <lineage>
        <taxon>Eukaryota</taxon>
        <taxon>Viridiplantae</taxon>
        <taxon>Streptophyta</taxon>
        <taxon>Embryophyta</taxon>
        <taxon>Tracheophyta</taxon>
        <taxon>Spermatophyta</taxon>
        <taxon>Magnoliopsida</taxon>
        <taxon>eudicotyledons</taxon>
        <taxon>Gunneridae</taxon>
        <taxon>Pentapetalae</taxon>
        <taxon>rosids</taxon>
        <taxon>fabids</taxon>
        <taxon>Fabales</taxon>
        <taxon>Fabaceae</taxon>
        <taxon>Papilionoideae</taxon>
        <taxon>50 kb inversion clade</taxon>
        <taxon>dalbergioids sensu lato</taxon>
        <taxon>Dalbergieae</taxon>
        <taxon>Pterocarpus clade</taxon>
        <taxon>Arachis</taxon>
    </lineage>
</organism>
<sequence>MHIPAMNVPHKLLKELANSFNLDKTKLDTSHGSNFLRTFNLDKTKLDTSHGSFKIKSKIIEAALVLNASCN</sequence>
<accession>A0A444Z2A8</accession>
<keyword evidence="2" id="KW-1185">Reference proteome</keyword>
<evidence type="ECO:0000313" key="1">
    <source>
        <dbReference type="EMBL" id="RYR08333.1"/>
    </source>
</evidence>